<accession>A0A811ZYA7</accession>
<evidence type="ECO:0000256" key="1">
    <source>
        <dbReference type="SAM" id="Phobius"/>
    </source>
</evidence>
<keyword evidence="1" id="KW-1133">Transmembrane helix</keyword>
<dbReference type="EMBL" id="CAJHUB010000788">
    <property type="protein sequence ID" value="CAD7693884.1"/>
    <property type="molecule type" value="Genomic_DNA"/>
</dbReference>
<evidence type="ECO:0000313" key="2">
    <source>
        <dbReference type="EMBL" id="CAD7693884.1"/>
    </source>
</evidence>
<feature type="transmembrane region" description="Helical" evidence="1">
    <location>
        <begin position="12"/>
        <end position="33"/>
    </location>
</feature>
<keyword evidence="3" id="KW-1185">Reference proteome</keyword>
<name>A0A811ZYA7_NYCPR</name>
<dbReference type="Proteomes" id="UP000645828">
    <property type="component" value="Unassembled WGS sequence"/>
</dbReference>
<evidence type="ECO:0000313" key="3">
    <source>
        <dbReference type="Proteomes" id="UP000645828"/>
    </source>
</evidence>
<reference evidence="2" key="1">
    <citation type="submission" date="2020-12" db="EMBL/GenBank/DDBJ databases">
        <authorList>
            <consortium name="Molecular Ecology Group"/>
        </authorList>
    </citation>
    <scope>NUCLEOTIDE SEQUENCE</scope>
    <source>
        <strain evidence="2">TBG_1078</strain>
    </source>
</reference>
<keyword evidence="1" id="KW-0472">Membrane</keyword>
<gene>
    <name evidence="2" type="ORF">NYPRO_LOCUS26676</name>
</gene>
<keyword evidence="1" id="KW-0812">Transmembrane</keyword>
<sequence length="38" mass="4486">MDEKGELLLSQLILNGWVIVCSMIAHIFFQFPYYELHS</sequence>
<comment type="caution">
    <text evidence="2">The sequence shown here is derived from an EMBL/GenBank/DDBJ whole genome shotgun (WGS) entry which is preliminary data.</text>
</comment>
<proteinExistence type="predicted"/>
<protein>
    <submittedName>
        <fullName evidence="2">(raccoon dog) hypothetical protein</fullName>
    </submittedName>
</protein>
<organism evidence="2 3">
    <name type="scientific">Nyctereutes procyonoides</name>
    <name type="common">Raccoon dog</name>
    <name type="synonym">Canis procyonoides</name>
    <dbReference type="NCBI Taxonomy" id="34880"/>
    <lineage>
        <taxon>Eukaryota</taxon>
        <taxon>Metazoa</taxon>
        <taxon>Chordata</taxon>
        <taxon>Craniata</taxon>
        <taxon>Vertebrata</taxon>
        <taxon>Euteleostomi</taxon>
        <taxon>Mammalia</taxon>
        <taxon>Eutheria</taxon>
        <taxon>Laurasiatheria</taxon>
        <taxon>Carnivora</taxon>
        <taxon>Caniformia</taxon>
        <taxon>Canidae</taxon>
        <taxon>Nyctereutes</taxon>
    </lineage>
</organism>
<dbReference type="AlphaFoldDB" id="A0A811ZYA7"/>